<evidence type="ECO:0000313" key="2">
    <source>
        <dbReference type="EMBL" id="KAK0646952.1"/>
    </source>
</evidence>
<dbReference type="EMBL" id="JAULSV010000004">
    <property type="protein sequence ID" value="KAK0646952.1"/>
    <property type="molecule type" value="Genomic_DNA"/>
</dbReference>
<evidence type="ECO:0000313" key="3">
    <source>
        <dbReference type="Proteomes" id="UP001174936"/>
    </source>
</evidence>
<keyword evidence="3" id="KW-1185">Reference proteome</keyword>
<name>A0AA39Y6H7_9PEZI</name>
<accession>A0AA39Y6H7</accession>
<keyword evidence="1" id="KW-0812">Transmembrane</keyword>
<gene>
    <name evidence="2" type="ORF">B0T16DRAFT_171172</name>
</gene>
<keyword evidence="1" id="KW-1133">Transmembrane helix</keyword>
<reference evidence="2" key="1">
    <citation type="submission" date="2023-06" db="EMBL/GenBank/DDBJ databases">
        <title>Genome-scale phylogeny and comparative genomics of the fungal order Sordariales.</title>
        <authorList>
            <consortium name="Lawrence Berkeley National Laboratory"/>
            <person name="Hensen N."/>
            <person name="Bonometti L."/>
            <person name="Westerberg I."/>
            <person name="Brannstrom I.O."/>
            <person name="Guillou S."/>
            <person name="Cros-Aarteil S."/>
            <person name="Calhoun S."/>
            <person name="Haridas S."/>
            <person name="Kuo A."/>
            <person name="Mondo S."/>
            <person name="Pangilinan J."/>
            <person name="Riley R."/>
            <person name="Labutti K."/>
            <person name="Andreopoulos B."/>
            <person name="Lipzen A."/>
            <person name="Chen C."/>
            <person name="Yanf M."/>
            <person name="Daum C."/>
            <person name="Ng V."/>
            <person name="Clum A."/>
            <person name="Steindorff A."/>
            <person name="Ohm R."/>
            <person name="Martin F."/>
            <person name="Silar P."/>
            <person name="Natvig D."/>
            <person name="Lalanne C."/>
            <person name="Gautier V."/>
            <person name="Ament-Velasquez S.L."/>
            <person name="Kruys A."/>
            <person name="Hutchinson M.I."/>
            <person name="Powell A.J."/>
            <person name="Barry K."/>
            <person name="Miller A.N."/>
            <person name="Grigoriev I.V."/>
            <person name="Debuchy R."/>
            <person name="Gladieux P."/>
            <person name="Thoren M.H."/>
            <person name="Johannesson H."/>
        </authorList>
    </citation>
    <scope>NUCLEOTIDE SEQUENCE</scope>
    <source>
        <strain evidence="2">SMH2532-1</strain>
    </source>
</reference>
<protein>
    <submittedName>
        <fullName evidence="2">Uncharacterized protein</fullName>
    </submittedName>
</protein>
<organism evidence="2 3">
    <name type="scientific">Cercophora newfieldiana</name>
    <dbReference type="NCBI Taxonomy" id="92897"/>
    <lineage>
        <taxon>Eukaryota</taxon>
        <taxon>Fungi</taxon>
        <taxon>Dikarya</taxon>
        <taxon>Ascomycota</taxon>
        <taxon>Pezizomycotina</taxon>
        <taxon>Sordariomycetes</taxon>
        <taxon>Sordariomycetidae</taxon>
        <taxon>Sordariales</taxon>
        <taxon>Lasiosphaeriaceae</taxon>
        <taxon>Cercophora</taxon>
    </lineage>
</organism>
<keyword evidence="1" id="KW-0472">Membrane</keyword>
<feature type="transmembrane region" description="Helical" evidence="1">
    <location>
        <begin position="12"/>
        <end position="35"/>
    </location>
</feature>
<sequence length="105" mass="12010">MSHNQALFPFRASVVHLFALLGCHLLLCSFLEVFSDLGSPFLIFLLLLLPPVPLLFCFSVCLFLLCHGFPLILCRYLGPRVTELHTVHKVVKASNFLIRLFQIRR</sequence>
<dbReference type="Proteomes" id="UP001174936">
    <property type="component" value="Unassembled WGS sequence"/>
</dbReference>
<comment type="caution">
    <text evidence="2">The sequence shown here is derived from an EMBL/GenBank/DDBJ whole genome shotgun (WGS) entry which is preliminary data.</text>
</comment>
<feature type="transmembrane region" description="Helical" evidence="1">
    <location>
        <begin position="41"/>
        <end position="65"/>
    </location>
</feature>
<proteinExistence type="predicted"/>
<dbReference type="AlphaFoldDB" id="A0AA39Y6H7"/>
<evidence type="ECO:0000256" key="1">
    <source>
        <dbReference type="SAM" id="Phobius"/>
    </source>
</evidence>